<reference evidence="2" key="1">
    <citation type="submission" date="2020-11" db="EMBL/GenBank/DDBJ databases">
        <title>Whole-genome analyses of Nonomuraea sp. K274.</title>
        <authorList>
            <person name="Veyisoglu A."/>
        </authorList>
    </citation>
    <scope>NUCLEOTIDE SEQUENCE</scope>
    <source>
        <strain evidence="2">K274</strain>
    </source>
</reference>
<evidence type="ECO:0000259" key="1">
    <source>
        <dbReference type="Pfam" id="PF03466"/>
    </source>
</evidence>
<evidence type="ECO:0000313" key="2">
    <source>
        <dbReference type="EMBL" id="MBF8188870.1"/>
    </source>
</evidence>
<protein>
    <recommendedName>
        <fullName evidence="1">LysR substrate-binding domain-containing protein</fullName>
    </recommendedName>
</protein>
<dbReference type="InterPro" id="IPR005119">
    <property type="entry name" value="LysR_subst-bd"/>
</dbReference>
<feature type="domain" description="LysR substrate-binding" evidence="1">
    <location>
        <begin position="2"/>
        <end position="64"/>
    </location>
</feature>
<dbReference type="AlphaFoldDB" id="A0A931EZZ9"/>
<organism evidence="2 3">
    <name type="scientific">Nonomuraea cypriaca</name>
    <dbReference type="NCBI Taxonomy" id="1187855"/>
    <lineage>
        <taxon>Bacteria</taxon>
        <taxon>Bacillati</taxon>
        <taxon>Actinomycetota</taxon>
        <taxon>Actinomycetes</taxon>
        <taxon>Streptosporangiales</taxon>
        <taxon>Streptosporangiaceae</taxon>
        <taxon>Nonomuraea</taxon>
    </lineage>
</organism>
<dbReference type="EMBL" id="JADOGI010000077">
    <property type="protein sequence ID" value="MBF8188870.1"/>
    <property type="molecule type" value="Genomic_DNA"/>
</dbReference>
<keyword evidence="3" id="KW-1185">Reference proteome</keyword>
<dbReference type="SUPFAM" id="SSF53850">
    <property type="entry name" value="Periplasmic binding protein-like II"/>
    <property type="match status" value="1"/>
</dbReference>
<accession>A0A931EZZ9</accession>
<sequence length="80" mass="8533">MLPEYVSAGLVVAVVPDVVPLAAPGTVAVPLRDPGLTWPLSIVTHGRNTPSRALRTLLALIAETRSLPKKNDRASGRPWE</sequence>
<dbReference type="Gene3D" id="3.40.190.290">
    <property type="match status" value="1"/>
</dbReference>
<comment type="caution">
    <text evidence="2">The sequence shown here is derived from an EMBL/GenBank/DDBJ whole genome shotgun (WGS) entry which is preliminary data.</text>
</comment>
<evidence type="ECO:0000313" key="3">
    <source>
        <dbReference type="Proteomes" id="UP000605361"/>
    </source>
</evidence>
<dbReference type="Pfam" id="PF03466">
    <property type="entry name" value="LysR_substrate"/>
    <property type="match status" value="1"/>
</dbReference>
<proteinExistence type="predicted"/>
<name>A0A931EZZ9_9ACTN</name>
<dbReference type="Proteomes" id="UP000605361">
    <property type="component" value="Unassembled WGS sequence"/>
</dbReference>
<gene>
    <name evidence="2" type="ORF">ITP53_24680</name>
</gene>